<dbReference type="AlphaFoldDB" id="A0A423TI04"/>
<feature type="non-terminal residue" evidence="6">
    <location>
        <position position="217"/>
    </location>
</feature>
<dbReference type="EMBL" id="QCYY01001695">
    <property type="protein sequence ID" value="ROT76101.1"/>
    <property type="molecule type" value="Genomic_DNA"/>
</dbReference>
<dbReference type="OrthoDB" id="6846267at2759"/>
<evidence type="ECO:0000256" key="2">
    <source>
        <dbReference type="ARBA" id="ARBA00022487"/>
    </source>
</evidence>
<dbReference type="SUPFAM" id="SSF53474">
    <property type="entry name" value="alpha/beta-Hydrolases"/>
    <property type="match status" value="1"/>
</dbReference>
<evidence type="ECO:0000313" key="7">
    <source>
        <dbReference type="Proteomes" id="UP000283509"/>
    </source>
</evidence>
<dbReference type="Proteomes" id="UP000283509">
    <property type="component" value="Unassembled WGS sequence"/>
</dbReference>
<name>A0A423TI04_PENVA</name>
<dbReference type="PANTHER" id="PTHR43142">
    <property type="entry name" value="CARBOXYLIC ESTER HYDROLASE"/>
    <property type="match status" value="1"/>
</dbReference>
<evidence type="ECO:0000256" key="3">
    <source>
        <dbReference type="ARBA" id="ARBA00022801"/>
    </source>
</evidence>
<keyword evidence="7" id="KW-1185">Reference proteome</keyword>
<organism evidence="6 7">
    <name type="scientific">Penaeus vannamei</name>
    <name type="common">Whiteleg shrimp</name>
    <name type="synonym">Litopenaeus vannamei</name>
    <dbReference type="NCBI Taxonomy" id="6689"/>
    <lineage>
        <taxon>Eukaryota</taxon>
        <taxon>Metazoa</taxon>
        <taxon>Ecdysozoa</taxon>
        <taxon>Arthropoda</taxon>
        <taxon>Crustacea</taxon>
        <taxon>Multicrustacea</taxon>
        <taxon>Malacostraca</taxon>
        <taxon>Eumalacostraca</taxon>
        <taxon>Eucarida</taxon>
        <taxon>Decapoda</taxon>
        <taxon>Dendrobranchiata</taxon>
        <taxon>Penaeoidea</taxon>
        <taxon>Penaeidae</taxon>
        <taxon>Penaeus</taxon>
    </lineage>
</organism>
<dbReference type="InterPro" id="IPR029058">
    <property type="entry name" value="AB_hydrolase_fold"/>
</dbReference>
<keyword evidence="2" id="KW-0719">Serine esterase</keyword>
<reference evidence="6 7" key="1">
    <citation type="submission" date="2018-04" db="EMBL/GenBank/DDBJ databases">
        <authorList>
            <person name="Zhang X."/>
            <person name="Yuan J."/>
            <person name="Li F."/>
            <person name="Xiang J."/>
        </authorList>
    </citation>
    <scope>NUCLEOTIDE SEQUENCE [LARGE SCALE GENOMIC DNA]</scope>
    <source>
        <tissue evidence="6">Muscle</tissue>
    </source>
</reference>
<proteinExistence type="inferred from homology"/>
<comment type="similarity">
    <text evidence="1">Belongs to the type-B carboxylesterase/lipase family.</text>
</comment>
<evidence type="ECO:0000313" key="6">
    <source>
        <dbReference type="EMBL" id="ROT76101.1"/>
    </source>
</evidence>
<evidence type="ECO:0000259" key="5">
    <source>
        <dbReference type="Pfam" id="PF00135"/>
    </source>
</evidence>
<keyword evidence="4" id="KW-0325">Glycoprotein</keyword>
<feature type="domain" description="Carboxylesterase type B" evidence="5">
    <location>
        <begin position="2"/>
        <end position="87"/>
    </location>
</feature>
<evidence type="ECO:0000256" key="4">
    <source>
        <dbReference type="ARBA" id="ARBA00023180"/>
    </source>
</evidence>
<sequence>MPVMVWLHGGGFLVGGSEEQYPPMPLLKRDVVLVVPQYRLGTLGFLSTEDEALPGNLGLKDQTLALRWVKENIRALGGDPFRLVLFSRISYLNRALISSRSSSLTLFNRIITPDNCTSYSSHPEHASLCSPEHRPAIVHSSPPSFCSHRPVQPCHSPVRQRPQSVGVEVRPQKECSCGGGAAFGCAGVDSSSPADLNSTALLDCLRELPFEQLAVIP</sequence>
<dbReference type="PANTHER" id="PTHR43142:SF1">
    <property type="entry name" value="CARBOXYLIC ESTER HYDROLASE"/>
    <property type="match status" value="1"/>
</dbReference>
<keyword evidence="3" id="KW-0378">Hydrolase</keyword>
<dbReference type="Pfam" id="PF00135">
    <property type="entry name" value="COesterase"/>
    <property type="match status" value="1"/>
</dbReference>
<dbReference type="STRING" id="6689.A0A423TI04"/>
<accession>A0A423TI04</accession>
<protein>
    <submittedName>
        <fullName evidence="6">JHE-like carboxylesterase 2</fullName>
    </submittedName>
</protein>
<evidence type="ECO:0000256" key="1">
    <source>
        <dbReference type="ARBA" id="ARBA00005964"/>
    </source>
</evidence>
<gene>
    <name evidence="6" type="ORF">C7M84_005348</name>
</gene>
<dbReference type="Gene3D" id="3.40.50.1820">
    <property type="entry name" value="alpha/beta hydrolase"/>
    <property type="match status" value="1"/>
</dbReference>
<dbReference type="GO" id="GO:0052689">
    <property type="term" value="F:carboxylic ester hydrolase activity"/>
    <property type="evidence" value="ECO:0007669"/>
    <property type="project" value="UniProtKB-KW"/>
</dbReference>
<dbReference type="InterPro" id="IPR002018">
    <property type="entry name" value="CarbesteraseB"/>
</dbReference>
<comment type="caution">
    <text evidence="6">The sequence shown here is derived from an EMBL/GenBank/DDBJ whole genome shotgun (WGS) entry which is preliminary data.</text>
</comment>
<reference evidence="6 7" key="2">
    <citation type="submission" date="2019-01" db="EMBL/GenBank/DDBJ databases">
        <title>The decoding of complex shrimp genome reveals the adaptation for benthos swimmer, frequently molting mechanism and breeding impact on genome.</title>
        <authorList>
            <person name="Sun Y."/>
            <person name="Gao Y."/>
            <person name="Yu Y."/>
        </authorList>
    </citation>
    <scope>NUCLEOTIDE SEQUENCE [LARGE SCALE GENOMIC DNA]</scope>
    <source>
        <tissue evidence="6">Muscle</tissue>
    </source>
</reference>